<keyword evidence="2" id="KW-0132">Cell division</keyword>
<protein>
    <recommendedName>
        <fullName evidence="4">Cyclin-like domain-containing protein</fullName>
    </recommendedName>
</protein>
<dbReference type="GO" id="GO:0051301">
    <property type="term" value="P:cell division"/>
    <property type="evidence" value="ECO:0007669"/>
    <property type="project" value="UniProtKB-KW"/>
</dbReference>
<dbReference type="GO" id="GO:0019901">
    <property type="term" value="F:protein kinase binding"/>
    <property type="evidence" value="ECO:0007669"/>
    <property type="project" value="InterPro"/>
</dbReference>
<dbReference type="InterPro" id="IPR013922">
    <property type="entry name" value="Cyclin_PHO80-like"/>
</dbReference>
<reference evidence="5" key="1">
    <citation type="submission" date="2023-05" db="EMBL/GenBank/DDBJ databases">
        <title>Nepenthes gracilis genome sequencing.</title>
        <authorList>
            <person name="Fukushima K."/>
        </authorList>
    </citation>
    <scope>NUCLEOTIDE SEQUENCE</scope>
    <source>
        <strain evidence="5">SING2019-196</strain>
    </source>
</reference>
<keyword evidence="6" id="KW-1185">Reference proteome</keyword>
<keyword evidence="3" id="KW-0131">Cell cycle</keyword>
<evidence type="ECO:0000313" key="5">
    <source>
        <dbReference type="EMBL" id="GMG99716.1"/>
    </source>
</evidence>
<evidence type="ECO:0000256" key="2">
    <source>
        <dbReference type="ARBA" id="ARBA00022618"/>
    </source>
</evidence>
<proteinExistence type="inferred from homology"/>
<dbReference type="Proteomes" id="UP001279734">
    <property type="component" value="Unassembled WGS sequence"/>
</dbReference>
<dbReference type="SMART" id="SM00385">
    <property type="entry name" value="CYCLIN"/>
    <property type="match status" value="1"/>
</dbReference>
<dbReference type="SUPFAM" id="SSF47954">
    <property type="entry name" value="Cyclin-like"/>
    <property type="match status" value="1"/>
</dbReference>
<evidence type="ECO:0000259" key="4">
    <source>
        <dbReference type="SMART" id="SM00385"/>
    </source>
</evidence>
<evidence type="ECO:0000313" key="6">
    <source>
        <dbReference type="Proteomes" id="UP001279734"/>
    </source>
</evidence>
<organism evidence="5 6">
    <name type="scientific">Nepenthes gracilis</name>
    <name type="common">Slender pitcher plant</name>
    <dbReference type="NCBI Taxonomy" id="150966"/>
    <lineage>
        <taxon>Eukaryota</taxon>
        <taxon>Viridiplantae</taxon>
        <taxon>Streptophyta</taxon>
        <taxon>Embryophyta</taxon>
        <taxon>Tracheophyta</taxon>
        <taxon>Spermatophyta</taxon>
        <taxon>Magnoliopsida</taxon>
        <taxon>eudicotyledons</taxon>
        <taxon>Gunneridae</taxon>
        <taxon>Pentapetalae</taxon>
        <taxon>Caryophyllales</taxon>
        <taxon>Nepenthaceae</taxon>
        <taxon>Nepenthes</taxon>
    </lineage>
</organism>
<dbReference type="PANTHER" id="PTHR15615">
    <property type="match status" value="1"/>
</dbReference>
<evidence type="ECO:0000256" key="3">
    <source>
        <dbReference type="ARBA" id="ARBA00023306"/>
    </source>
</evidence>
<feature type="domain" description="Cyclin-like" evidence="4">
    <location>
        <begin position="72"/>
        <end position="156"/>
    </location>
</feature>
<dbReference type="AlphaFoldDB" id="A0AAD3RW55"/>
<gene>
    <name evidence="5" type="ORF">Nepgr_001556</name>
</gene>
<dbReference type="InterPro" id="IPR036915">
    <property type="entry name" value="Cyclin-like_sf"/>
</dbReference>
<dbReference type="Pfam" id="PF08613">
    <property type="entry name" value="Cyclin"/>
    <property type="match status" value="1"/>
</dbReference>
<name>A0AAD3RW55_NEPGR</name>
<accession>A0AAD3RW55</accession>
<dbReference type="PANTHER" id="PTHR15615:SF80">
    <property type="entry name" value="CYCLIN"/>
    <property type="match status" value="1"/>
</dbReference>
<comment type="similarity">
    <text evidence="1">Belongs to the cyclin family. Cyclin U/P subfamily.</text>
</comment>
<dbReference type="EMBL" id="BSYO01000001">
    <property type="protein sequence ID" value="GMG99716.1"/>
    <property type="molecule type" value="Genomic_DNA"/>
</dbReference>
<dbReference type="Gene3D" id="1.10.472.10">
    <property type="entry name" value="Cyclin-like"/>
    <property type="match status" value="1"/>
</dbReference>
<dbReference type="InterPro" id="IPR013763">
    <property type="entry name" value="Cyclin-like_dom"/>
</dbReference>
<comment type="caution">
    <text evidence="5">The sequence shown here is derived from an EMBL/GenBank/DDBJ whole genome shotgun (WGS) entry which is preliminary data.</text>
</comment>
<evidence type="ECO:0000256" key="1">
    <source>
        <dbReference type="ARBA" id="ARBA00007215"/>
    </source>
</evidence>
<sequence length="219" mass="24575">MGTNSTKIKSSEAYTSLGLVGSDEIYPQIISIMASVLEKSVQKNEKLSKSLRRKESVTVFHGLRAPTLSIRQYIERIHRYANCSPSCFVIAFVYMDRYAQRTDSHLTSLNVHRLLITSVMLAAKFVDDACYSNAYFAKVGGVSTAEINELEMEFLSTLDFRLHVTVEEFDQYCLRLERDASGSFQIQQAVGACGRKGSWPITDEPRSSPEISGYTCRAI</sequence>